<dbReference type="Proteomes" id="UP001169069">
    <property type="component" value="Unassembled WGS sequence"/>
</dbReference>
<evidence type="ECO:0000256" key="2">
    <source>
        <dbReference type="ARBA" id="ARBA00008133"/>
    </source>
</evidence>
<evidence type="ECO:0000256" key="9">
    <source>
        <dbReference type="RuleBase" id="RU366031"/>
    </source>
</evidence>
<dbReference type="SUPFAM" id="SSF69618">
    <property type="entry name" value="HemD-like"/>
    <property type="match status" value="1"/>
</dbReference>
<dbReference type="Pfam" id="PF02602">
    <property type="entry name" value="HEM4"/>
    <property type="match status" value="1"/>
</dbReference>
<comment type="function">
    <text evidence="6 9">Catalyzes cyclization of the linear tetrapyrrole, hydroxymethylbilane, to the macrocyclic uroporphyrinogen III.</text>
</comment>
<dbReference type="PANTHER" id="PTHR38042:SF1">
    <property type="entry name" value="UROPORPHYRINOGEN-III SYNTHASE, CHLOROPLASTIC"/>
    <property type="match status" value="1"/>
</dbReference>
<evidence type="ECO:0000313" key="11">
    <source>
        <dbReference type="EMBL" id="MDM5270913.1"/>
    </source>
</evidence>
<accession>A0ABT7QVU9</accession>
<feature type="domain" description="Tetrapyrrole biosynthesis uroporphyrinogen III synthase" evidence="10">
    <location>
        <begin position="119"/>
        <end position="305"/>
    </location>
</feature>
<dbReference type="PANTHER" id="PTHR38042">
    <property type="entry name" value="UROPORPHYRINOGEN-III SYNTHASE, CHLOROPLASTIC"/>
    <property type="match status" value="1"/>
</dbReference>
<comment type="pathway">
    <text evidence="1 9">Porphyrin-containing compound metabolism; protoporphyrin-IX biosynthesis; coproporphyrinogen-III from 5-aminolevulinate: step 3/4.</text>
</comment>
<keyword evidence="4 9" id="KW-0456">Lyase</keyword>
<dbReference type="InterPro" id="IPR039793">
    <property type="entry name" value="UROS/Hem4"/>
</dbReference>
<dbReference type="EC" id="4.2.1.75" evidence="3 9"/>
<dbReference type="EMBL" id="JAQIBD010000001">
    <property type="protein sequence ID" value="MDM5270913.1"/>
    <property type="molecule type" value="Genomic_DNA"/>
</dbReference>
<evidence type="ECO:0000256" key="8">
    <source>
        <dbReference type="ARBA" id="ARBA00048617"/>
    </source>
</evidence>
<evidence type="ECO:0000256" key="4">
    <source>
        <dbReference type="ARBA" id="ARBA00023239"/>
    </source>
</evidence>
<dbReference type="Gene3D" id="3.40.50.10090">
    <property type="match status" value="2"/>
</dbReference>
<proteinExistence type="inferred from homology"/>
<evidence type="ECO:0000256" key="6">
    <source>
        <dbReference type="ARBA" id="ARBA00037589"/>
    </source>
</evidence>
<organism evidence="11 12">
    <name type="scientific">Sulfurovum zhangzhouensis</name>
    <dbReference type="NCBI Taxonomy" id="3019067"/>
    <lineage>
        <taxon>Bacteria</taxon>
        <taxon>Pseudomonadati</taxon>
        <taxon>Campylobacterota</taxon>
        <taxon>Epsilonproteobacteria</taxon>
        <taxon>Campylobacterales</taxon>
        <taxon>Sulfurovaceae</taxon>
        <taxon>Sulfurovum</taxon>
    </lineage>
</organism>
<evidence type="ECO:0000256" key="1">
    <source>
        <dbReference type="ARBA" id="ARBA00004772"/>
    </source>
</evidence>
<sequence length="311" mass="35847">MQEILKMLRKTSLQNLSELSKKLNLLYYEYDQHQNKFIVDSRYNKETTYNELIKLTYELSKHKIGFFTDERSNIVIASKCHLLSPLKQRLKNISYNFKGYRKNIYVLSDKQVNFAKNLPLIQTQVIEQDIDLTPYDALIFTSKNGVKYSDILLPSEWKKIPSYAISKQTAKQIKDLKGKVAFVGKEQHGDEFAFELLEHLAGKKVAYLGAQKIVSNMIDILKEHNIDCDYIPVYQTVCREYENKIKLPSDSIIIFSSPSTIECFFKKVSWDNSFTAISIGRTTAKYFPNDVKPIIADSTSLESCVCKALSL</sequence>
<dbReference type="CDD" id="cd06578">
    <property type="entry name" value="HemD"/>
    <property type="match status" value="1"/>
</dbReference>
<evidence type="ECO:0000313" key="12">
    <source>
        <dbReference type="Proteomes" id="UP001169069"/>
    </source>
</evidence>
<evidence type="ECO:0000256" key="7">
    <source>
        <dbReference type="ARBA" id="ARBA00040167"/>
    </source>
</evidence>
<evidence type="ECO:0000256" key="5">
    <source>
        <dbReference type="ARBA" id="ARBA00023244"/>
    </source>
</evidence>
<dbReference type="InterPro" id="IPR003754">
    <property type="entry name" value="4pyrrol_synth_uPrphyn_synth"/>
</dbReference>
<keyword evidence="12" id="KW-1185">Reference proteome</keyword>
<evidence type="ECO:0000256" key="3">
    <source>
        <dbReference type="ARBA" id="ARBA00013109"/>
    </source>
</evidence>
<name>A0ABT7QVU9_9BACT</name>
<reference evidence="11" key="1">
    <citation type="submission" date="2023-01" db="EMBL/GenBank/DDBJ databases">
        <title>Sulfurovum sp. zt1-1 genome assembly.</title>
        <authorList>
            <person name="Wang J."/>
        </authorList>
    </citation>
    <scope>NUCLEOTIDE SEQUENCE</scope>
    <source>
        <strain evidence="11">Zt1-1</strain>
    </source>
</reference>
<gene>
    <name evidence="11" type="ORF">PGH07_01830</name>
</gene>
<comment type="catalytic activity">
    <reaction evidence="8 9">
        <text>hydroxymethylbilane = uroporphyrinogen III + H2O</text>
        <dbReference type="Rhea" id="RHEA:18965"/>
        <dbReference type="ChEBI" id="CHEBI:15377"/>
        <dbReference type="ChEBI" id="CHEBI:57308"/>
        <dbReference type="ChEBI" id="CHEBI:57845"/>
        <dbReference type="EC" id="4.2.1.75"/>
    </reaction>
</comment>
<protein>
    <recommendedName>
        <fullName evidence="7 9">Uroporphyrinogen-III synthase</fullName>
        <ecNumber evidence="3 9">4.2.1.75</ecNumber>
    </recommendedName>
</protein>
<keyword evidence="5 9" id="KW-0627">Porphyrin biosynthesis</keyword>
<dbReference type="InterPro" id="IPR036108">
    <property type="entry name" value="4pyrrol_syn_uPrphyn_synt_sf"/>
</dbReference>
<comment type="similarity">
    <text evidence="2 9">Belongs to the uroporphyrinogen-III synthase family.</text>
</comment>
<evidence type="ECO:0000259" key="10">
    <source>
        <dbReference type="Pfam" id="PF02602"/>
    </source>
</evidence>
<comment type="caution">
    <text evidence="11">The sequence shown here is derived from an EMBL/GenBank/DDBJ whole genome shotgun (WGS) entry which is preliminary data.</text>
</comment>